<evidence type="ECO:0000256" key="2">
    <source>
        <dbReference type="SAM" id="Coils"/>
    </source>
</evidence>
<evidence type="ECO:0000313" key="6">
    <source>
        <dbReference type="Proteomes" id="UP000187526"/>
    </source>
</evidence>
<name>A0A1R1I7V7_9RHOO</name>
<dbReference type="InterPro" id="IPR058625">
    <property type="entry name" value="MdtA-like_BSH"/>
</dbReference>
<dbReference type="STRING" id="418702.BJN45_05480"/>
<dbReference type="Pfam" id="PF25917">
    <property type="entry name" value="BSH_RND"/>
    <property type="match status" value="1"/>
</dbReference>
<evidence type="ECO:0000256" key="1">
    <source>
        <dbReference type="ARBA" id="ARBA00009477"/>
    </source>
</evidence>
<proteinExistence type="inferred from homology"/>
<dbReference type="SUPFAM" id="SSF111369">
    <property type="entry name" value="HlyD-like secretion proteins"/>
    <property type="match status" value="2"/>
</dbReference>
<dbReference type="NCBIfam" id="TIGR01730">
    <property type="entry name" value="RND_mfp"/>
    <property type="match status" value="1"/>
</dbReference>
<feature type="domain" description="Multidrug resistance protein MdtA-like barrel-sandwich hybrid" evidence="3">
    <location>
        <begin position="65"/>
        <end position="244"/>
    </location>
</feature>
<dbReference type="AlphaFoldDB" id="A0A1R1I7V7"/>
<dbReference type="OrthoDB" id="9806939at2"/>
<keyword evidence="6" id="KW-1185">Reference proteome</keyword>
<comment type="similarity">
    <text evidence="1">Belongs to the membrane fusion protein (MFP) (TC 8.A.1) family.</text>
</comment>
<dbReference type="Pfam" id="PF25954">
    <property type="entry name" value="Beta-barrel_RND_2"/>
    <property type="match status" value="1"/>
</dbReference>
<dbReference type="InterPro" id="IPR006143">
    <property type="entry name" value="RND_pump_MFP"/>
</dbReference>
<dbReference type="Gene3D" id="1.10.287.470">
    <property type="entry name" value="Helix hairpin bin"/>
    <property type="match status" value="1"/>
</dbReference>
<dbReference type="Proteomes" id="UP000187526">
    <property type="component" value="Unassembled WGS sequence"/>
</dbReference>
<dbReference type="RefSeq" id="WP_076092930.1">
    <property type="nucleotide sequence ID" value="NZ_MTHD01000002.1"/>
</dbReference>
<dbReference type="PANTHER" id="PTHR30469">
    <property type="entry name" value="MULTIDRUG RESISTANCE PROTEIN MDTA"/>
    <property type="match status" value="1"/>
</dbReference>
<dbReference type="PANTHER" id="PTHR30469:SF15">
    <property type="entry name" value="HLYD FAMILY OF SECRETION PROTEINS"/>
    <property type="match status" value="1"/>
</dbReference>
<protein>
    <submittedName>
        <fullName evidence="5">Uncharacterized protein</fullName>
    </submittedName>
</protein>
<dbReference type="Gene3D" id="2.40.30.170">
    <property type="match status" value="1"/>
</dbReference>
<dbReference type="InterPro" id="IPR058792">
    <property type="entry name" value="Beta-barrel_RND_2"/>
</dbReference>
<feature type="coiled-coil region" evidence="2">
    <location>
        <begin position="103"/>
        <end position="183"/>
    </location>
</feature>
<evidence type="ECO:0000259" key="4">
    <source>
        <dbReference type="Pfam" id="PF25954"/>
    </source>
</evidence>
<dbReference type="EMBL" id="MTHD01000002">
    <property type="protein sequence ID" value="OMG54669.1"/>
    <property type="molecule type" value="Genomic_DNA"/>
</dbReference>
<dbReference type="GO" id="GO:1990281">
    <property type="term" value="C:efflux pump complex"/>
    <property type="evidence" value="ECO:0007669"/>
    <property type="project" value="TreeGrafter"/>
</dbReference>
<comment type="caution">
    <text evidence="5">The sequence shown here is derived from an EMBL/GenBank/DDBJ whole genome shotgun (WGS) entry which is preliminary data.</text>
</comment>
<dbReference type="Gene3D" id="2.40.50.100">
    <property type="match status" value="1"/>
</dbReference>
<dbReference type="Gene3D" id="2.40.420.20">
    <property type="match status" value="1"/>
</dbReference>
<organism evidence="5 6">
    <name type="scientific">Azonexus hydrophilus</name>
    <dbReference type="NCBI Taxonomy" id="418702"/>
    <lineage>
        <taxon>Bacteria</taxon>
        <taxon>Pseudomonadati</taxon>
        <taxon>Pseudomonadota</taxon>
        <taxon>Betaproteobacteria</taxon>
        <taxon>Rhodocyclales</taxon>
        <taxon>Azonexaceae</taxon>
        <taxon>Azonexus</taxon>
    </lineage>
</organism>
<accession>A0A1R1I7V7</accession>
<dbReference type="GO" id="GO:0015562">
    <property type="term" value="F:efflux transmembrane transporter activity"/>
    <property type="evidence" value="ECO:0007669"/>
    <property type="project" value="TreeGrafter"/>
</dbReference>
<sequence length="405" mass="43248">MPRFSFASLRRPVVLIPVFLLFALLTAILLRPLFGKAVSVLVAQNGDIRQSVVASGKVRSPQRSELAAQISGQVLAVHVAEGARVAAGDLLIELDDREPKASVAQARAQLAQSELRLQQLRLLAEPLAREASRQAEANLTQARQQFARTEALVAKGFYSTNQLDDARRALTVAESQRQASQLQAGSNASGGSDYRLAEVAVAQARAGLELAQAKLAYTRILAPRPGTILARLAEPGDSVQPGKTLLSLSPAGATELLVQIDEKNLRLLALDQTARVSADAWPDRHFPARVSYISPAVDPQRGSVEVRLHVNNPPDYLKQDMTVSIDIETGSKQGVILLPAEGLRGSVLEQWVLVVREGRAVRQVVQTGLRNAGQVEIVAGLAAGDQVLPAATVGVAAGDRVRTGN</sequence>
<evidence type="ECO:0000313" key="5">
    <source>
        <dbReference type="EMBL" id="OMG54669.1"/>
    </source>
</evidence>
<gene>
    <name evidence="5" type="ORF">BJN45_05480</name>
</gene>
<dbReference type="PRINTS" id="PR01490">
    <property type="entry name" value="RTXTOXIND"/>
</dbReference>
<feature type="domain" description="CusB-like beta-barrel" evidence="4">
    <location>
        <begin position="258"/>
        <end position="329"/>
    </location>
</feature>
<keyword evidence="2" id="KW-0175">Coiled coil</keyword>
<evidence type="ECO:0000259" key="3">
    <source>
        <dbReference type="Pfam" id="PF25917"/>
    </source>
</evidence>
<reference evidence="5 6" key="1">
    <citation type="submission" date="2016-10" db="EMBL/GenBank/DDBJ databases">
        <title>Alkaliphiles isolated from bioreactors.</title>
        <authorList>
            <person name="Salah Z."/>
            <person name="Rout S.P."/>
            <person name="Humphreys P.N."/>
        </authorList>
    </citation>
    <scope>NUCLEOTIDE SEQUENCE [LARGE SCALE GENOMIC DNA]</scope>
    <source>
        <strain evidence="5 6">ZS02</strain>
    </source>
</reference>